<dbReference type="Proteomes" id="UP000774699">
    <property type="component" value="Unassembled WGS sequence"/>
</dbReference>
<protein>
    <submittedName>
        <fullName evidence="1">Uncharacterized protein</fullName>
    </submittedName>
</protein>
<dbReference type="EMBL" id="VGJJ01000003">
    <property type="protein sequence ID" value="MBM3281848.1"/>
    <property type="molecule type" value="Genomic_DNA"/>
</dbReference>
<name>A0A8T4CA61_9ARCH</name>
<accession>A0A8T4CA61</accession>
<organism evidence="1 2">
    <name type="scientific">Candidatus Iainarchaeum sp</name>
    <dbReference type="NCBI Taxonomy" id="3101447"/>
    <lineage>
        <taxon>Archaea</taxon>
        <taxon>Candidatus Iainarchaeota</taxon>
        <taxon>Candidatus Iainarchaeia</taxon>
        <taxon>Candidatus Iainarchaeales</taxon>
        <taxon>Candidatus Iainarchaeaceae</taxon>
        <taxon>Candidatus Iainarchaeum</taxon>
    </lineage>
</organism>
<reference evidence="1" key="1">
    <citation type="submission" date="2019-03" db="EMBL/GenBank/DDBJ databases">
        <title>Lake Tanganyika Metagenome-Assembled Genomes (MAGs).</title>
        <authorList>
            <person name="Tran P."/>
        </authorList>
    </citation>
    <scope>NUCLEOTIDE SEQUENCE</scope>
    <source>
        <strain evidence="1">M_DeepCast_50m_m2_156</strain>
    </source>
</reference>
<evidence type="ECO:0000313" key="2">
    <source>
        <dbReference type="Proteomes" id="UP000774699"/>
    </source>
</evidence>
<comment type="caution">
    <text evidence="1">The sequence shown here is derived from an EMBL/GenBank/DDBJ whole genome shotgun (WGS) entry which is preliminary data.</text>
</comment>
<proteinExistence type="predicted"/>
<gene>
    <name evidence="1" type="ORF">FJY86_00720</name>
</gene>
<evidence type="ECO:0000313" key="1">
    <source>
        <dbReference type="EMBL" id="MBM3281848.1"/>
    </source>
</evidence>
<dbReference type="AlphaFoldDB" id="A0A8T4CA61"/>
<sequence>MQTLRNRKRPEGKIVKPEDKIWKEQFDHLSKDDHLEKLHLLGLDDDEAEILVEDFEEVKKGKKSKVLEELEAEVGTENKEETPKEE</sequence>